<protein>
    <submittedName>
        <fullName evidence="8">Nucleoside-diphosphate kinase</fullName>
    </submittedName>
</protein>
<keyword evidence="1 4" id="KW-0808">Transferase</keyword>
<comment type="similarity">
    <text evidence="4">Belongs to the adenylate kinase family.</text>
</comment>
<dbReference type="GO" id="GO:0006139">
    <property type="term" value="P:nucleobase-containing compound metabolic process"/>
    <property type="evidence" value="ECO:0007669"/>
    <property type="project" value="InterPro"/>
</dbReference>
<dbReference type="OrthoDB" id="439792at2759"/>
<evidence type="ECO:0000256" key="1">
    <source>
        <dbReference type="ARBA" id="ARBA00022679"/>
    </source>
</evidence>
<dbReference type="Pfam" id="PF00406">
    <property type="entry name" value="ADK"/>
    <property type="match status" value="1"/>
</dbReference>
<reference evidence="8" key="1">
    <citation type="submission" date="2016-06" db="UniProtKB">
        <authorList>
            <consortium name="WormBaseParasite"/>
        </authorList>
    </citation>
    <scope>IDENTIFICATION</scope>
</reference>
<evidence type="ECO:0000256" key="4">
    <source>
        <dbReference type="RuleBase" id="RU003330"/>
    </source>
</evidence>
<dbReference type="Gene3D" id="3.40.50.300">
    <property type="entry name" value="P-loop containing nucleotide triphosphate hydrolases"/>
    <property type="match status" value="1"/>
</dbReference>
<keyword evidence="7" id="KW-1185">Reference proteome</keyword>
<dbReference type="InterPro" id="IPR000850">
    <property type="entry name" value="Adenylat/UMP-CMP_kin"/>
</dbReference>
<dbReference type="AlphaFoldDB" id="A0A183ACU2"/>
<dbReference type="GO" id="GO:0005524">
    <property type="term" value="F:ATP binding"/>
    <property type="evidence" value="ECO:0007669"/>
    <property type="project" value="InterPro"/>
</dbReference>
<feature type="compositionally biased region" description="Basic and acidic residues" evidence="5">
    <location>
        <begin position="1"/>
        <end position="20"/>
    </location>
</feature>
<name>A0A183ACU2_9TREM</name>
<accession>A0A183ACU2</accession>
<evidence type="ECO:0000256" key="2">
    <source>
        <dbReference type="ARBA" id="ARBA00022741"/>
    </source>
</evidence>
<dbReference type="PRINTS" id="PR00094">
    <property type="entry name" value="ADENYLTKNASE"/>
</dbReference>
<dbReference type="GO" id="GO:0019205">
    <property type="term" value="F:nucleobase-containing compound kinase activity"/>
    <property type="evidence" value="ECO:0007669"/>
    <property type="project" value="InterPro"/>
</dbReference>
<evidence type="ECO:0000313" key="8">
    <source>
        <dbReference type="WBParaSite" id="ECPE_0000478901-mRNA-1"/>
    </source>
</evidence>
<dbReference type="EMBL" id="UZAN01041628">
    <property type="protein sequence ID" value="VDP73606.1"/>
    <property type="molecule type" value="Genomic_DNA"/>
</dbReference>
<keyword evidence="2" id="KW-0547">Nucleotide-binding</keyword>
<evidence type="ECO:0000313" key="7">
    <source>
        <dbReference type="Proteomes" id="UP000272942"/>
    </source>
</evidence>
<keyword evidence="3 4" id="KW-0418">Kinase</keyword>
<sequence length="373" mass="42334">MLDLQQKREDLLREIHEKRANARAGHTADNGEDEEELDDEVDIDEMLANDIDEAEEEANMEEEETEADAVDRLTEEITERYDEQSENLSDLLEQFEELSVPKVEIDTGGKLTWVRYRLVKRLTAILSNRQSLFERVYPVTPKIAERLIANGYRFPSRFGRWCPVTQLQRNAWILPVPVPPVRVPNAKWIGALPGVPGETLPQSKPTTCAAIYRDNVYWFKTPAARTLFSKNPLKYVQSQPDPPVPVPLRMLILGPPKSGKSTLVKRLVQELEIPAIHTVDVIRWILHDPSHAFTSLAEKIRVQLENGNAIPDTLIASAIQVLTMNSVYYTRGFIIDGYPITMEQAQLLNFEGIRPGLVIELAIASEADKYVPF</sequence>
<dbReference type="PANTHER" id="PTHR23359">
    <property type="entry name" value="NUCLEOTIDE KINASE"/>
    <property type="match status" value="1"/>
</dbReference>
<dbReference type="InterPro" id="IPR027417">
    <property type="entry name" value="P-loop_NTPase"/>
</dbReference>
<dbReference type="SUPFAM" id="SSF52540">
    <property type="entry name" value="P-loop containing nucleoside triphosphate hydrolases"/>
    <property type="match status" value="1"/>
</dbReference>
<dbReference type="Proteomes" id="UP000272942">
    <property type="component" value="Unassembled WGS sequence"/>
</dbReference>
<feature type="compositionally biased region" description="Acidic residues" evidence="5">
    <location>
        <begin position="30"/>
        <end position="42"/>
    </location>
</feature>
<gene>
    <name evidence="6" type="ORF">ECPE_LOCUS4777</name>
</gene>
<proteinExistence type="inferred from homology"/>
<feature type="region of interest" description="Disordered" evidence="5">
    <location>
        <begin position="1"/>
        <end position="42"/>
    </location>
</feature>
<evidence type="ECO:0000256" key="5">
    <source>
        <dbReference type="SAM" id="MobiDB-lite"/>
    </source>
</evidence>
<organism evidence="8">
    <name type="scientific">Echinostoma caproni</name>
    <dbReference type="NCBI Taxonomy" id="27848"/>
    <lineage>
        <taxon>Eukaryota</taxon>
        <taxon>Metazoa</taxon>
        <taxon>Spiralia</taxon>
        <taxon>Lophotrochozoa</taxon>
        <taxon>Platyhelminthes</taxon>
        <taxon>Trematoda</taxon>
        <taxon>Digenea</taxon>
        <taxon>Plagiorchiida</taxon>
        <taxon>Echinostomata</taxon>
        <taxon>Echinostomatoidea</taxon>
        <taxon>Echinostomatidae</taxon>
        <taxon>Echinostoma</taxon>
    </lineage>
</organism>
<reference evidence="6 7" key="2">
    <citation type="submission" date="2018-11" db="EMBL/GenBank/DDBJ databases">
        <authorList>
            <consortium name="Pathogen Informatics"/>
        </authorList>
    </citation>
    <scope>NUCLEOTIDE SEQUENCE [LARGE SCALE GENOMIC DNA]</scope>
    <source>
        <strain evidence="6 7">Egypt</strain>
    </source>
</reference>
<evidence type="ECO:0000313" key="6">
    <source>
        <dbReference type="EMBL" id="VDP73606.1"/>
    </source>
</evidence>
<dbReference type="WBParaSite" id="ECPE_0000478901-mRNA-1">
    <property type="protein sequence ID" value="ECPE_0000478901-mRNA-1"/>
    <property type="gene ID" value="ECPE_0000478901"/>
</dbReference>
<evidence type="ECO:0000256" key="3">
    <source>
        <dbReference type="ARBA" id="ARBA00022777"/>
    </source>
</evidence>